<name>A0A021VYK4_9CELL</name>
<sequence>MQPSSQPAPTGGLDPSTGAGGHPTAATVPGTVHRRPVVTLDGHVVGYSVTVSLDPGPDASDDAQRLHDAYLALDLPNLVADRFVLLPATPLMLEGFVPTPVVPGRLVLTLPAGFELTADAATRAAALRGLGMQLALDGYRGEPAQDPLLPQLSFVLVRHASGPLAPLVHAAHAGQARVLVTGLTDRAAEDECRAAGVDGLVGTSAAPAEAAPAEGTTRVFRAGEAQCLALLHLLHEEEPDFGAISQVIDTDPVLVLRVLHLVNSGAFALRHSVDTVSQAVVLVGVKELRTLVSALMLDARPDAMDSLWLILARALTCETLAQDSAAYTVGMLSALSEQLGIPASVVVEKVGVSPAVADAVRYESGELGNVLHAVRAHERADTLMVIAAGFQPEELSAVYMRSVSDALETARAVTRQNQL</sequence>
<evidence type="ECO:0000313" key="3">
    <source>
        <dbReference type="EMBL" id="EYR65090.1"/>
    </source>
</evidence>
<feature type="region of interest" description="Disordered" evidence="1">
    <location>
        <begin position="1"/>
        <end position="33"/>
    </location>
</feature>
<accession>A0A021VYK4</accession>
<comment type="caution">
    <text evidence="3">The sequence shown here is derived from an EMBL/GenBank/DDBJ whole genome shotgun (WGS) entry which is preliminary data.</text>
</comment>
<dbReference type="InterPro" id="IPR013976">
    <property type="entry name" value="HDOD"/>
</dbReference>
<dbReference type="PANTHER" id="PTHR33525">
    <property type="match status" value="1"/>
</dbReference>
<dbReference type="EMBL" id="AXCW01000005">
    <property type="protein sequence ID" value="EYR65090.1"/>
    <property type="molecule type" value="Genomic_DNA"/>
</dbReference>
<protein>
    <recommendedName>
        <fullName evidence="2">HDOD domain-containing protein</fullName>
    </recommendedName>
</protein>
<dbReference type="AlphaFoldDB" id="A0A021VYK4"/>
<dbReference type="Gene3D" id="1.10.3210.10">
    <property type="entry name" value="Hypothetical protein af1432"/>
    <property type="match status" value="1"/>
</dbReference>
<reference evidence="3 4" key="1">
    <citation type="submission" date="2014-01" db="EMBL/GenBank/DDBJ databases">
        <title>Actinotalea ferrariae CF5-4.</title>
        <authorList>
            <person name="Chen F."/>
            <person name="Li Y."/>
            <person name="Wang G."/>
        </authorList>
    </citation>
    <scope>NUCLEOTIDE SEQUENCE [LARGE SCALE GENOMIC DNA]</scope>
    <source>
        <strain evidence="3 4">CF5-4</strain>
    </source>
</reference>
<dbReference type="RefSeq" id="WP_034221531.1">
    <property type="nucleotide sequence ID" value="NZ_AXCW01000005.1"/>
</dbReference>
<organism evidence="3 4">
    <name type="scientific">Actinotalea ferrariae CF5-4</name>
    <dbReference type="NCBI Taxonomy" id="948458"/>
    <lineage>
        <taxon>Bacteria</taxon>
        <taxon>Bacillati</taxon>
        <taxon>Actinomycetota</taxon>
        <taxon>Actinomycetes</taxon>
        <taxon>Micrococcales</taxon>
        <taxon>Cellulomonadaceae</taxon>
        <taxon>Actinotalea</taxon>
    </lineage>
</organism>
<evidence type="ECO:0000259" key="2">
    <source>
        <dbReference type="PROSITE" id="PS51833"/>
    </source>
</evidence>
<dbReference type="SUPFAM" id="SSF109604">
    <property type="entry name" value="HD-domain/PDEase-like"/>
    <property type="match status" value="1"/>
</dbReference>
<dbReference type="Proteomes" id="UP000019753">
    <property type="component" value="Unassembled WGS sequence"/>
</dbReference>
<gene>
    <name evidence="3" type="ORF">N866_15190</name>
</gene>
<dbReference type="InterPro" id="IPR052340">
    <property type="entry name" value="RNase_Y/CdgJ"/>
</dbReference>
<evidence type="ECO:0000256" key="1">
    <source>
        <dbReference type="SAM" id="MobiDB-lite"/>
    </source>
</evidence>
<feature type="domain" description="HDOD" evidence="2">
    <location>
        <begin position="220"/>
        <end position="419"/>
    </location>
</feature>
<dbReference type="Pfam" id="PF08668">
    <property type="entry name" value="HDOD"/>
    <property type="match status" value="1"/>
</dbReference>
<proteinExistence type="predicted"/>
<dbReference type="OrthoDB" id="4814985at2"/>
<keyword evidence="4" id="KW-1185">Reference proteome</keyword>
<evidence type="ECO:0000313" key="4">
    <source>
        <dbReference type="Proteomes" id="UP000019753"/>
    </source>
</evidence>
<dbReference type="PROSITE" id="PS51833">
    <property type="entry name" value="HDOD"/>
    <property type="match status" value="1"/>
</dbReference>
<dbReference type="PANTHER" id="PTHR33525:SF4">
    <property type="entry name" value="CYCLIC DI-GMP PHOSPHODIESTERASE CDGJ"/>
    <property type="match status" value="1"/>
</dbReference>